<evidence type="ECO:0000313" key="3">
    <source>
        <dbReference type="EMBL" id="CAB4187459.1"/>
    </source>
</evidence>
<evidence type="ECO:0000313" key="1">
    <source>
        <dbReference type="EMBL" id="CAB4146572.1"/>
    </source>
</evidence>
<proteinExistence type="predicted"/>
<sequence>MSHFAQIKDGIVQQVIVAEQDFIDSGAVGDAATWIQTSYNGKIRKNFAGIGYIYDAKRDAFIPPQPYFSWNLNENTCRWEPPVKMPADGKMYAWDEKAKNWIKQ</sequence>
<dbReference type="EMBL" id="LR796469">
    <property type="protein sequence ID" value="CAB4146572.1"/>
    <property type="molecule type" value="Genomic_DNA"/>
</dbReference>
<accession>A0A6J5NTM7</accession>
<dbReference type="EMBL" id="LR797106">
    <property type="protein sequence ID" value="CAB4187459.1"/>
    <property type="molecule type" value="Genomic_DNA"/>
</dbReference>
<dbReference type="EMBL" id="LR796717">
    <property type="protein sequence ID" value="CAB4160671.1"/>
    <property type="molecule type" value="Genomic_DNA"/>
</dbReference>
<evidence type="ECO:0000313" key="2">
    <source>
        <dbReference type="EMBL" id="CAB4160671.1"/>
    </source>
</evidence>
<reference evidence="2" key="1">
    <citation type="submission" date="2020-04" db="EMBL/GenBank/DDBJ databases">
        <authorList>
            <person name="Chiriac C."/>
            <person name="Salcher M."/>
            <person name="Ghai R."/>
            <person name="Kavagutti S V."/>
        </authorList>
    </citation>
    <scope>NUCLEOTIDE SEQUENCE</scope>
</reference>
<gene>
    <name evidence="3" type="ORF">UFOVP1161_42</name>
    <name evidence="1" type="ORF">UFOVP501_42</name>
    <name evidence="2" type="ORF">UFOVP762_9</name>
</gene>
<name>A0A6J5NTM7_9CAUD</name>
<protein>
    <submittedName>
        <fullName evidence="2">Uncharacterized protein</fullName>
    </submittedName>
</protein>
<organism evidence="2">
    <name type="scientific">uncultured Caudovirales phage</name>
    <dbReference type="NCBI Taxonomy" id="2100421"/>
    <lineage>
        <taxon>Viruses</taxon>
        <taxon>Duplodnaviria</taxon>
        <taxon>Heunggongvirae</taxon>
        <taxon>Uroviricota</taxon>
        <taxon>Caudoviricetes</taxon>
        <taxon>Peduoviridae</taxon>
        <taxon>Maltschvirus</taxon>
        <taxon>Maltschvirus maltsch</taxon>
    </lineage>
</organism>